<dbReference type="AlphaFoldDB" id="A0A3G2SXY6"/>
<dbReference type="RefSeq" id="WP_087554280.1">
    <property type="nucleotide sequence ID" value="NZ_CP033133.1"/>
</dbReference>
<sequence length="454" mass="52205">MKIIKLSKIDNFGIFKNFDWDLSLVNPSIQNQTYDFKDINIFYGRNYSGKTSLSKIIRALETKTISPKYQAPNFKILLADNSVVTHSSLATFTHPIYVYNSDFVKENLKFIHDDNQNVESFSVTLGGDNQQILDRIQQLNEELGSETENAETGIYLSIKNKKSELGIAQLNFNNKDKELQNLLKNKASGQEGSIRTQHNKFGDSNYNITKLTREIESVCKPIYQPLTEDTKASHDKLILQIKMDDPPAIPQFDIDFESLIKAVAEILSSQVGQSNKIDELVKNGLLNKWVEDGLAHHKERTTCAFCSNTIPSERLEALRQHFDEESQKLKSRIKKGIELLDSKKSLLKINVDINYFYNSFHAELNRIKGELANLLEMQENSFNTLILCLEDKKDKLFNVVNFALPINYLNDIHKTLDSIRTIREKHIELTSKLKENQDNAKNELRLDHIYHFLS</sequence>
<evidence type="ECO:0000313" key="3">
    <source>
        <dbReference type="Proteomes" id="UP000279962"/>
    </source>
</evidence>
<accession>A0A3G2SXY6</accession>
<name>A0A3G2SXY6_9GAMM</name>
<evidence type="ECO:0000313" key="2">
    <source>
        <dbReference type="EMBL" id="AYO52714.1"/>
    </source>
</evidence>
<evidence type="ECO:0000259" key="1">
    <source>
        <dbReference type="Pfam" id="PF13166"/>
    </source>
</evidence>
<dbReference type="Pfam" id="PF13166">
    <property type="entry name" value="AAA_13"/>
    <property type="match status" value="1"/>
</dbReference>
<protein>
    <recommendedName>
        <fullName evidence="1">Protein CR006 P-loop domain-containing protein</fullName>
    </recommendedName>
</protein>
<dbReference type="Proteomes" id="UP000279962">
    <property type="component" value="Chromosome"/>
</dbReference>
<proteinExistence type="predicted"/>
<feature type="domain" description="Protein CR006 P-loop" evidence="1">
    <location>
        <begin position="30"/>
        <end position="452"/>
    </location>
</feature>
<reference evidence="2 3" key="1">
    <citation type="submission" date="2018-10" db="EMBL/GenBank/DDBJ databases">
        <title>The complete genome of Acinetobacter wuhouensis strain WCHAW010062.</title>
        <authorList>
            <person name="Hu Y."/>
            <person name="Long H."/>
            <person name="Feng Y."/>
            <person name="Zong Z."/>
        </authorList>
    </citation>
    <scope>NUCLEOTIDE SEQUENCE [LARGE SCALE GENOMIC DNA]</scope>
    <source>
        <strain evidence="2 3">WCHAW010062</strain>
    </source>
</reference>
<organism evidence="2 3">
    <name type="scientific">Acinetobacter wuhouensis</name>
    <dbReference type="NCBI Taxonomy" id="1879050"/>
    <lineage>
        <taxon>Bacteria</taxon>
        <taxon>Pseudomonadati</taxon>
        <taxon>Pseudomonadota</taxon>
        <taxon>Gammaproteobacteria</taxon>
        <taxon>Moraxellales</taxon>
        <taxon>Moraxellaceae</taxon>
        <taxon>Acinetobacter</taxon>
    </lineage>
</organism>
<dbReference type="EMBL" id="CP033133">
    <property type="protein sequence ID" value="AYO52714.1"/>
    <property type="molecule type" value="Genomic_DNA"/>
</dbReference>
<gene>
    <name evidence="2" type="ORF">CDG68_02980</name>
</gene>
<dbReference type="InterPro" id="IPR026866">
    <property type="entry name" value="CR006_AAA"/>
</dbReference>